<dbReference type="InterPro" id="IPR011011">
    <property type="entry name" value="Znf_FYVE_PHD"/>
</dbReference>
<dbReference type="Pfam" id="PF01426">
    <property type="entry name" value="BAH"/>
    <property type="match status" value="1"/>
</dbReference>
<dbReference type="CDD" id="cd04370">
    <property type="entry name" value="BAH"/>
    <property type="match status" value="1"/>
</dbReference>
<evidence type="ECO:0000313" key="4">
    <source>
        <dbReference type="Proteomes" id="UP001161757"/>
    </source>
</evidence>
<dbReference type="InterPro" id="IPR043151">
    <property type="entry name" value="BAH_sf"/>
</dbReference>
<feature type="region of interest" description="Disordered" evidence="1">
    <location>
        <begin position="1"/>
        <end position="108"/>
    </location>
</feature>
<dbReference type="AlphaFoldDB" id="A0AAN6ISM6"/>
<dbReference type="SUPFAM" id="SSF57903">
    <property type="entry name" value="FYVE/PHD zinc finger"/>
    <property type="match status" value="1"/>
</dbReference>
<reference evidence="3" key="1">
    <citation type="submission" date="2023-01" db="EMBL/GenBank/DDBJ databases">
        <title>Exophiala dermititidis isolated from Cystic Fibrosis Patient.</title>
        <authorList>
            <person name="Kurbessoian T."/>
            <person name="Crocker A."/>
            <person name="Murante D."/>
            <person name="Hogan D.A."/>
            <person name="Stajich J.E."/>
        </authorList>
    </citation>
    <scope>NUCLEOTIDE SEQUENCE</scope>
    <source>
        <strain evidence="3">Ex8</strain>
    </source>
</reference>
<feature type="compositionally biased region" description="Polar residues" evidence="1">
    <location>
        <begin position="53"/>
        <end position="75"/>
    </location>
</feature>
<dbReference type="EMBL" id="JAJGCB010000012">
    <property type="protein sequence ID" value="KAJ8989879.1"/>
    <property type="molecule type" value="Genomic_DNA"/>
</dbReference>
<proteinExistence type="predicted"/>
<organism evidence="3 4">
    <name type="scientific">Exophiala dermatitidis</name>
    <name type="common">Black yeast-like fungus</name>
    <name type="synonym">Wangiella dermatitidis</name>
    <dbReference type="NCBI Taxonomy" id="5970"/>
    <lineage>
        <taxon>Eukaryota</taxon>
        <taxon>Fungi</taxon>
        <taxon>Dikarya</taxon>
        <taxon>Ascomycota</taxon>
        <taxon>Pezizomycotina</taxon>
        <taxon>Eurotiomycetes</taxon>
        <taxon>Chaetothyriomycetidae</taxon>
        <taxon>Chaetothyriales</taxon>
        <taxon>Herpotrichiellaceae</taxon>
        <taxon>Exophiala</taxon>
    </lineage>
</organism>
<evidence type="ECO:0000256" key="1">
    <source>
        <dbReference type="SAM" id="MobiDB-lite"/>
    </source>
</evidence>
<dbReference type="SMART" id="SM00439">
    <property type="entry name" value="BAH"/>
    <property type="match status" value="1"/>
</dbReference>
<dbReference type="InterPro" id="IPR001025">
    <property type="entry name" value="BAH_dom"/>
</dbReference>
<accession>A0AAN6ISM6</accession>
<sequence>MASASDPTEQYVTNMPLTPGDSENEAPSEPSQMAGRKRSASEMEDDSSRSKRTNTGSGADTGLGSSANGANTDTSPAPGPDASETIEAESGDEFTVQCPARRKHGKAAATDDVYIERDAPPEAPDLSIEFAVRPGKKWASLDRFRNAKFKNPLVVVYTTGQVVYINRHNPVPPPPPADATDGEKLQYDKENFWVGLIAEFRAESHAKVYARVWWFYWPEELPMGRQPYHGKQELILSNYTDIIEAHAIACHAEVSFWDENDDSNQLVLQERYWRQTLDVTKLGPKPSKSLNALSKLRTFCICGGYDNPNVEMYQCRSASCGMWNHDACLVNEIERRAWEQFKKGSLTHEVQDKQQEKGFTQKVGETLGHIVHLGRGKSEAKDETYSKPISAARGGSVKKHKGGKNPWAGKLKGKIIKVQDDTHAAIVTQLVPNADSKPGQGRPFEPQVWNMKMSCLKCEQPLN</sequence>
<feature type="domain" description="BAH" evidence="2">
    <location>
        <begin position="155"/>
        <end position="288"/>
    </location>
</feature>
<dbReference type="PROSITE" id="PS51038">
    <property type="entry name" value="BAH"/>
    <property type="match status" value="1"/>
</dbReference>
<comment type="caution">
    <text evidence="3">The sequence shown here is derived from an EMBL/GenBank/DDBJ whole genome shotgun (WGS) entry which is preliminary data.</text>
</comment>
<dbReference type="PANTHER" id="PTHR46364">
    <property type="entry name" value="OS08G0421900 PROTEIN"/>
    <property type="match status" value="1"/>
</dbReference>
<dbReference type="Gene3D" id="2.30.30.490">
    <property type="match status" value="1"/>
</dbReference>
<gene>
    <name evidence="3" type="ORF">HRR80_006020</name>
</gene>
<protein>
    <recommendedName>
        <fullName evidence="2">BAH domain-containing protein</fullName>
    </recommendedName>
</protein>
<feature type="compositionally biased region" description="Polar residues" evidence="1">
    <location>
        <begin position="1"/>
        <end position="16"/>
    </location>
</feature>
<dbReference type="Proteomes" id="UP001161757">
    <property type="component" value="Unassembled WGS sequence"/>
</dbReference>
<dbReference type="GO" id="GO:0003682">
    <property type="term" value="F:chromatin binding"/>
    <property type="evidence" value="ECO:0007669"/>
    <property type="project" value="InterPro"/>
</dbReference>
<name>A0AAN6ISM6_EXODE</name>
<evidence type="ECO:0000259" key="2">
    <source>
        <dbReference type="PROSITE" id="PS51038"/>
    </source>
</evidence>
<evidence type="ECO:0000313" key="3">
    <source>
        <dbReference type="EMBL" id="KAJ8989879.1"/>
    </source>
</evidence>